<dbReference type="Pfam" id="PF25213">
    <property type="entry name" value="HVO_A0261_N"/>
    <property type="match status" value="1"/>
</dbReference>
<sequence>MEKALLDIVFRSEKRKNILLLLHDGAREMEGIFKTLGTSRQALLPQMKILEESYLVVHYDDTYELTPVGKLIVDEMAPFIDTADVFDTNIEYWGTRSLDFIPSHLFKRISELRRCEVVNPSIVEAHEIDRRFYEATKRSRSHSAVTALLHPNFTEMAYELIDCGVRLDFVIYRKLYDKLIRDNYSSLAGLLRNDLVHIFVFPGKMDFKYVSYNDHCIMLDLIRNDGRIDNSYLLCSSNDALQWGREFFEYYVNRSVPLTEI</sequence>
<evidence type="ECO:0000259" key="1">
    <source>
        <dbReference type="Pfam" id="PF08350"/>
    </source>
</evidence>
<reference evidence="3 4" key="1">
    <citation type="journal article" date="2011" name="Appl. Environ. Microbiol.">
        <title>Methanogenic archaea isolated from Taiwan's Chelungpu fault.</title>
        <authorList>
            <person name="Wu S.Y."/>
            <person name="Lai M.C."/>
        </authorList>
    </citation>
    <scope>NUCLEOTIDE SEQUENCE [LARGE SCALE GENOMIC DNA]</scope>
    <source>
        <strain evidence="3 4">St545Mb</strain>
    </source>
</reference>
<dbReference type="InterPro" id="IPR013561">
    <property type="entry name" value="FilR1_middle_dom"/>
</dbReference>
<feature type="domain" description="HVO-A0261-like N-terminal" evidence="2">
    <location>
        <begin position="8"/>
        <end position="84"/>
    </location>
</feature>
<dbReference type="AlphaFoldDB" id="A0AAE3HBG1"/>
<gene>
    <name evidence="3" type="ORF">PV02_11030</name>
</gene>
<dbReference type="EMBL" id="JTEO01000006">
    <property type="protein sequence ID" value="MCQ6963602.1"/>
    <property type="molecule type" value="Genomic_DNA"/>
</dbReference>
<dbReference type="PIRSF" id="PIRSF006692">
    <property type="entry name" value="TF_HTH_AF0396_prd"/>
    <property type="match status" value="1"/>
</dbReference>
<dbReference type="Pfam" id="PF08350">
    <property type="entry name" value="FilR1_middle"/>
    <property type="match status" value="1"/>
</dbReference>
<name>A0AAE3HBG1_9EURY</name>
<dbReference type="InterPro" id="IPR036390">
    <property type="entry name" value="WH_DNA-bd_sf"/>
</dbReference>
<proteinExistence type="predicted"/>
<comment type="caution">
    <text evidence="3">The sequence shown here is derived from an EMBL/GenBank/DDBJ whole genome shotgun (WGS) entry which is preliminary data.</text>
</comment>
<organism evidence="3 4">
    <name type="scientific">Methanolobus chelungpuianus</name>
    <dbReference type="NCBI Taxonomy" id="502115"/>
    <lineage>
        <taxon>Archaea</taxon>
        <taxon>Methanobacteriati</taxon>
        <taxon>Methanobacteriota</taxon>
        <taxon>Stenosarchaea group</taxon>
        <taxon>Methanomicrobia</taxon>
        <taxon>Methanosarcinales</taxon>
        <taxon>Methanosarcinaceae</taxon>
        <taxon>Methanolobus</taxon>
    </lineage>
</organism>
<dbReference type="InterPro" id="IPR057527">
    <property type="entry name" value="HVO_A0261-like_N"/>
</dbReference>
<evidence type="ECO:0000259" key="2">
    <source>
        <dbReference type="Pfam" id="PF25213"/>
    </source>
</evidence>
<dbReference type="SUPFAM" id="SSF46785">
    <property type="entry name" value="Winged helix' DNA-binding domain"/>
    <property type="match status" value="1"/>
</dbReference>
<dbReference type="InterPro" id="IPR016490">
    <property type="entry name" value="Tscrpt_reg_HTH_AF0396-typ3"/>
</dbReference>
<accession>A0AAE3HBG1</accession>
<keyword evidence="4" id="KW-1185">Reference proteome</keyword>
<dbReference type="Proteomes" id="UP001206983">
    <property type="component" value="Unassembled WGS sequence"/>
</dbReference>
<protein>
    <submittedName>
        <fullName evidence="3">Transcriptional regulator</fullName>
    </submittedName>
</protein>
<dbReference type="InterPro" id="IPR036388">
    <property type="entry name" value="WH-like_DNA-bd_sf"/>
</dbReference>
<dbReference type="Gene3D" id="1.10.10.10">
    <property type="entry name" value="Winged helix-like DNA-binding domain superfamily/Winged helix DNA-binding domain"/>
    <property type="match status" value="1"/>
</dbReference>
<feature type="domain" description="Methanogenesis regulatory protein FilR1 middle" evidence="1">
    <location>
        <begin position="126"/>
        <end position="253"/>
    </location>
</feature>
<evidence type="ECO:0000313" key="4">
    <source>
        <dbReference type="Proteomes" id="UP001206983"/>
    </source>
</evidence>
<dbReference type="RefSeq" id="WP_256623509.1">
    <property type="nucleotide sequence ID" value="NZ_JTEO01000006.1"/>
</dbReference>
<evidence type="ECO:0000313" key="3">
    <source>
        <dbReference type="EMBL" id="MCQ6963602.1"/>
    </source>
</evidence>